<dbReference type="SMART" id="SM00054">
    <property type="entry name" value="EFh"/>
    <property type="match status" value="2"/>
</dbReference>
<dbReference type="InterPro" id="IPR011992">
    <property type="entry name" value="EF-hand-dom_pair"/>
</dbReference>
<dbReference type="InterPro" id="IPR002048">
    <property type="entry name" value="EF_hand_dom"/>
</dbReference>
<dbReference type="Pfam" id="PF13499">
    <property type="entry name" value="EF-hand_7"/>
    <property type="match status" value="1"/>
</dbReference>
<dbReference type="SUPFAM" id="SSF47473">
    <property type="entry name" value="EF-hand"/>
    <property type="match status" value="1"/>
</dbReference>
<dbReference type="GeneID" id="9682774"/>
<dbReference type="CDD" id="cd22961">
    <property type="entry name" value="DD_TEX55-like"/>
    <property type="match status" value="1"/>
</dbReference>
<evidence type="ECO:0000259" key="1">
    <source>
        <dbReference type="PROSITE" id="PS50222"/>
    </source>
</evidence>
<dbReference type="Gene3D" id="1.10.238.10">
    <property type="entry name" value="EF-hand"/>
    <property type="match status" value="1"/>
</dbReference>
<dbReference type="OMA" id="YANRYGG"/>
<evidence type="ECO:0000313" key="3">
    <source>
        <dbReference type="Proteomes" id="UP000001876"/>
    </source>
</evidence>
<dbReference type="GO" id="GO:0005509">
    <property type="term" value="F:calcium ion binding"/>
    <property type="evidence" value="ECO:0007669"/>
    <property type="project" value="InterPro"/>
</dbReference>
<dbReference type="EMBL" id="GG663737">
    <property type="protein sequence ID" value="EEH58519.1"/>
    <property type="molecule type" value="Genomic_DNA"/>
</dbReference>
<accession>C1MM48</accession>
<feature type="domain" description="EF-hand" evidence="1">
    <location>
        <begin position="100"/>
        <end position="135"/>
    </location>
</feature>
<feature type="domain" description="EF-hand" evidence="1">
    <location>
        <begin position="63"/>
        <end position="98"/>
    </location>
</feature>
<dbReference type="KEGG" id="mpp:MICPUCDRAFT_56399"/>
<gene>
    <name evidence="2" type="ORF">MICPUCDRAFT_56399</name>
</gene>
<name>C1MM48_MICPC</name>
<protein>
    <submittedName>
        <fullName evidence="2">Predicted protein</fullName>
    </submittedName>
</protein>
<dbReference type="RefSeq" id="XP_003056874.1">
    <property type="nucleotide sequence ID" value="XM_003056828.1"/>
</dbReference>
<sequence>MIEQQIKEADETYLAKHDVKGLVGELLGEVVTQRPLDPVQYMVDHLSLGAASARQDVNGLSAYRRDQLMRVFRAMDAKSDGTVDFGEITAFVGKHGGGTVTERELLDIFADFDTDGDARVDVDEFMRFFGRFCRTLSNAGFDQLIVDMLA</sequence>
<keyword evidence="3" id="KW-1185">Reference proteome</keyword>
<proteinExistence type="predicted"/>
<organism evidence="3">
    <name type="scientific">Micromonas pusilla (strain CCMP1545)</name>
    <name type="common">Picoplanktonic green alga</name>
    <dbReference type="NCBI Taxonomy" id="564608"/>
    <lineage>
        <taxon>Eukaryota</taxon>
        <taxon>Viridiplantae</taxon>
        <taxon>Chlorophyta</taxon>
        <taxon>Mamiellophyceae</taxon>
        <taxon>Mamiellales</taxon>
        <taxon>Mamiellaceae</taxon>
        <taxon>Micromonas</taxon>
    </lineage>
</organism>
<dbReference type="PROSITE" id="PS50222">
    <property type="entry name" value="EF_HAND_2"/>
    <property type="match status" value="2"/>
</dbReference>
<reference evidence="2 3" key="1">
    <citation type="journal article" date="2009" name="Science">
        <title>Green evolution and dynamic adaptations revealed by genomes of the marine picoeukaryotes Micromonas.</title>
        <authorList>
            <person name="Worden A.Z."/>
            <person name="Lee J.H."/>
            <person name="Mock T."/>
            <person name="Rouze P."/>
            <person name="Simmons M.P."/>
            <person name="Aerts A.L."/>
            <person name="Allen A.E."/>
            <person name="Cuvelier M.L."/>
            <person name="Derelle E."/>
            <person name="Everett M.V."/>
            <person name="Foulon E."/>
            <person name="Grimwood J."/>
            <person name="Gundlach H."/>
            <person name="Henrissat B."/>
            <person name="Napoli C."/>
            <person name="McDonald S.M."/>
            <person name="Parker M.S."/>
            <person name="Rombauts S."/>
            <person name="Salamov A."/>
            <person name="Von Dassow P."/>
            <person name="Badger J.H."/>
            <person name="Coutinho P.M."/>
            <person name="Demir E."/>
            <person name="Dubchak I."/>
            <person name="Gentemann C."/>
            <person name="Eikrem W."/>
            <person name="Gready J.E."/>
            <person name="John U."/>
            <person name="Lanier W."/>
            <person name="Lindquist E.A."/>
            <person name="Lucas S."/>
            <person name="Mayer K.F."/>
            <person name="Moreau H."/>
            <person name="Not F."/>
            <person name="Otillar R."/>
            <person name="Panaud O."/>
            <person name="Pangilinan J."/>
            <person name="Paulsen I."/>
            <person name="Piegu B."/>
            <person name="Poliakov A."/>
            <person name="Robbens S."/>
            <person name="Schmutz J."/>
            <person name="Toulza E."/>
            <person name="Wyss T."/>
            <person name="Zelensky A."/>
            <person name="Zhou K."/>
            <person name="Armbrust E.V."/>
            <person name="Bhattacharya D."/>
            <person name="Goodenough U.W."/>
            <person name="Van de Peer Y."/>
            <person name="Grigoriev I.V."/>
        </authorList>
    </citation>
    <scope>NUCLEOTIDE SEQUENCE [LARGE SCALE GENOMIC DNA]</scope>
    <source>
        <strain evidence="2 3">CCMP1545</strain>
    </source>
</reference>
<dbReference type="Proteomes" id="UP000001876">
    <property type="component" value="Unassembled WGS sequence"/>
</dbReference>
<dbReference type="AlphaFoldDB" id="C1MM48"/>
<dbReference type="OrthoDB" id="26525at2759"/>
<dbReference type="CDD" id="cd00051">
    <property type="entry name" value="EFh"/>
    <property type="match status" value="1"/>
</dbReference>
<evidence type="ECO:0000313" key="2">
    <source>
        <dbReference type="EMBL" id="EEH58519.1"/>
    </source>
</evidence>